<comment type="caution">
    <text evidence="1">The sequence shown here is derived from an EMBL/GenBank/DDBJ whole genome shotgun (WGS) entry which is preliminary data.</text>
</comment>
<dbReference type="EMBL" id="JAHRIO010046056">
    <property type="protein sequence ID" value="MEQ2173476.1"/>
    <property type="molecule type" value="Genomic_DNA"/>
</dbReference>
<keyword evidence="2" id="KW-1185">Reference proteome</keyword>
<dbReference type="InterPro" id="IPR040059">
    <property type="entry name" value="PUM3"/>
</dbReference>
<dbReference type="Proteomes" id="UP001476798">
    <property type="component" value="Unassembled WGS sequence"/>
</dbReference>
<dbReference type="PANTHER" id="PTHR13389">
    <property type="entry name" value="PUMILIO HOMOLOG 3"/>
    <property type="match status" value="1"/>
</dbReference>
<sequence length="102" mass="11251">LHMAEHPAGDLVLKWLIEQDATLAEAGREERFSRILVDMVGTETTKSWVRVNRGAIVLCSLLNSSEKSVAAEVKEALAAISSELHRIKDDKGAEILLENLNQ</sequence>
<feature type="non-terminal residue" evidence="1">
    <location>
        <position position="1"/>
    </location>
</feature>
<reference evidence="1 2" key="1">
    <citation type="submission" date="2021-06" db="EMBL/GenBank/DDBJ databases">
        <authorList>
            <person name="Palmer J.M."/>
        </authorList>
    </citation>
    <scope>NUCLEOTIDE SEQUENCE [LARGE SCALE GENOMIC DNA]</scope>
    <source>
        <strain evidence="1 2">GA_2019</strain>
        <tissue evidence="1">Muscle</tissue>
    </source>
</reference>
<protein>
    <submittedName>
        <fullName evidence="1">Pumilio 3</fullName>
    </submittedName>
</protein>
<gene>
    <name evidence="1" type="primary">PUM3</name>
    <name evidence="1" type="ORF">GOODEAATRI_032480</name>
</gene>
<name>A0ABV0NQ06_9TELE</name>
<evidence type="ECO:0000313" key="2">
    <source>
        <dbReference type="Proteomes" id="UP001476798"/>
    </source>
</evidence>
<organism evidence="1 2">
    <name type="scientific">Goodea atripinnis</name>
    <dbReference type="NCBI Taxonomy" id="208336"/>
    <lineage>
        <taxon>Eukaryota</taxon>
        <taxon>Metazoa</taxon>
        <taxon>Chordata</taxon>
        <taxon>Craniata</taxon>
        <taxon>Vertebrata</taxon>
        <taxon>Euteleostomi</taxon>
        <taxon>Actinopterygii</taxon>
        <taxon>Neopterygii</taxon>
        <taxon>Teleostei</taxon>
        <taxon>Neoteleostei</taxon>
        <taxon>Acanthomorphata</taxon>
        <taxon>Ovalentaria</taxon>
        <taxon>Atherinomorphae</taxon>
        <taxon>Cyprinodontiformes</taxon>
        <taxon>Goodeidae</taxon>
        <taxon>Goodea</taxon>
    </lineage>
</organism>
<proteinExistence type="predicted"/>
<evidence type="ECO:0000313" key="1">
    <source>
        <dbReference type="EMBL" id="MEQ2173476.1"/>
    </source>
</evidence>
<accession>A0ABV0NQ06</accession>
<dbReference type="PANTHER" id="PTHR13389:SF0">
    <property type="entry name" value="PUMILIO HOMOLOG 3"/>
    <property type="match status" value="1"/>
</dbReference>